<feature type="binding site" evidence="12">
    <location>
        <position position="299"/>
    </location>
    <ligand>
        <name>K(+)</name>
        <dbReference type="ChEBI" id="CHEBI:29103"/>
    </ligand>
</feature>
<dbReference type="PANTHER" id="PTHR10584">
    <property type="entry name" value="SUGAR KINASE"/>
    <property type="match status" value="1"/>
</dbReference>
<dbReference type="PROSITE" id="PS00584">
    <property type="entry name" value="PFKB_KINASES_2"/>
    <property type="match status" value="1"/>
</dbReference>
<name>A0A8H3I5E5_9LECA</name>
<dbReference type="OrthoDB" id="415590at2759"/>
<dbReference type="CDD" id="cd01174">
    <property type="entry name" value="ribokinase"/>
    <property type="match status" value="1"/>
</dbReference>
<comment type="activity regulation">
    <text evidence="12">Activated by a monovalent cation that binds near, but not in, the active site. The most likely occupant of the site in vivo is potassium. Ion binding induces a conformational change that may alter substrate affinity.</text>
</comment>
<feature type="binding site" evidence="12">
    <location>
        <position position="263"/>
    </location>
    <ligand>
        <name>substrate</name>
    </ligand>
</feature>
<proteinExistence type="inferred from homology"/>
<dbReference type="NCBIfam" id="TIGR02152">
    <property type="entry name" value="D_ribokin_bact"/>
    <property type="match status" value="1"/>
</dbReference>
<feature type="binding site" evidence="12">
    <location>
        <position position="293"/>
    </location>
    <ligand>
        <name>ATP</name>
        <dbReference type="ChEBI" id="CHEBI:30616"/>
    </ligand>
</feature>
<evidence type="ECO:0000256" key="5">
    <source>
        <dbReference type="ARBA" id="ARBA00022723"/>
    </source>
</evidence>
<dbReference type="GO" id="GO:0005634">
    <property type="term" value="C:nucleus"/>
    <property type="evidence" value="ECO:0007669"/>
    <property type="project" value="UniProtKB-SubCell"/>
</dbReference>
<keyword evidence="16" id="KW-1185">Reference proteome</keyword>
<dbReference type="PANTHER" id="PTHR10584:SF166">
    <property type="entry name" value="RIBOKINASE"/>
    <property type="match status" value="1"/>
</dbReference>
<comment type="caution">
    <text evidence="12">Lacks conserved residue(s) required for the propagation of feature annotation.</text>
</comment>
<evidence type="ECO:0000256" key="3">
    <source>
        <dbReference type="ARBA" id="ARBA00016943"/>
    </source>
</evidence>
<evidence type="ECO:0000313" key="15">
    <source>
        <dbReference type="EMBL" id="CAF9915592.1"/>
    </source>
</evidence>
<dbReference type="AlphaFoldDB" id="A0A8H3I5E5"/>
<feature type="binding site" evidence="12">
    <location>
        <begin position="44"/>
        <end position="48"/>
    </location>
    <ligand>
        <name>substrate</name>
    </ligand>
</feature>
<dbReference type="PRINTS" id="PR00990">
    <property type="entry name" value="RIBOKINASE"/>
</dbReference>
<gene>
    <name evidence="15" type="ORF">HETSPECPRED_002532</name>
</gene>
<organism evidence="15 16">
    <name type="scientific">Heterodermia speciosa</name>
    <dbReference type="NCBI Taxonomy" id="116794"/>
    <lineage>
        <taxon>Eukaryota</taxon>
        <taxon>Fungi</taxon>
        <taxon>Dikarya</taxon>
        <taxon>Ascomycota</taxon>
        <taxon>Pezizomycotina</taxon>
        <taxon>Lecanoromycetes</taxon>
        <taxon>OSLEUM clade</taxon>
        <taxon>Lecanoromycetidae</taxon>
        <taxon>Caliciales</taxon>
        <taxon>Physciaceae</taxon>
        <taxon>Heterodermia</taxon>
    </lineage>
</organism>
<dbReference type="InterPro" id="IPR002139">
    <property type="entry name" value="Ribo/fructo_kinase"/>
</dbReference>
<dbReference type="GO" id="GO:0046872">
    <property type="term" value="F:metal ion binding"/>
    <property type="evidence" value="ECO:0007669"/>
    <property type="project" value="UniProtKB-KW"/>
</dbReference>
<dbReference type="InterPro" id="IPR029056">
    <property type="entry name" value="Ribokinase-like"/>
</dbReference>
<feature type="binding site" evidence="12">
    <location>
        <position position="304"/>
    </location>
    <ligand>
        <name>K(+)</name>
        <dbReference type="ChEBI" id="CHEBI:29103"/>
    </ligand>
</feature>
<comment type="pathway">
    <text evidence="12">Carbohydrate metabolism; D-ribose degradation; D-ribose 5-phosphate from beta-D-ribopyranose: step 2/2.</text>
</comment>
<evidence type="ECO:0000259" key="14">
    <source>
        <dbReference type="Pfam" id="PF00294"/>
    </source>
</evidence>
<keyword evidence="9 12" id="KW-0460">Magnesium</keyword>
<feature type="binding site" evidence="12">
    <location>
        <position position="257"/>
    </location>
    <ligand>
        <name>K(+)</name>
        <dbReference type="ChEBI" id="CHEBI:29103"/>
    </ligand>
</feature>
<dbReference type="InterPro" id="IPR011611">
    <property type="entry name" value="PfkB_dom"/>
</dbReference>
<comment type="cofactor">
    <cofactor evidence="12">
        <name>Mg(2+)</name>
        <dbReference type="ChEBI" id="CHEBI:18420"/>
    </cofactor>
    <text evidence="12">Requires a divalent cation, most likely magnesium in vivo, as an electrophilic catalyst to aid phosphoryl group transfer. It is the chelate of the metal and the nucleotide that is the actual substrate.</text>
</comment>
<keyword evidence="5 12" id="KW-0479">Metal-binding</keyword>
<feature type="binding site" evidence="12">
    <location>
        <begin position="262"/>
        <end position="263"/>
    </location>
    <ligand>
        <name>ATP</name>
        <dbReference type="ChEBI" id="CHEBI:30616"/>
    </ligand>
</feature>
<dbReference type="EMBL" id="CAJPDS010000016">
    <property type="protein sequence ID" value="CAF9915592.1"/>
    <property type="molecule type" value="Genomic_DNA"/>
</dbReference>
<dbReference type="InterPro" id="IPR011877">
    <property type="entry name" value="Ribokinase"/>
</dbReference>
<dbReference type="GO" id="GO:0019303">
    <property type="term" value="P:D-ribose catabolic process"/>
    <property type="evidence" value="ECO:0007669"/>
    <property type="project" value="UniProtKB-UniRule"/>
</dbReference>
<evidence type="ECO:0000256" key="6">
    <source>
        <dbReference type="ARBA" id="ARBA00022741"/>
    </source>
</evidence>
<feature type="binding site" evidence="12">
    <location>
        <position position="198"/>
    </location>
    <ligand>
        <name>ATP</name>
        <dbReference type="ChEBI" id="CHEBI:30616"/>
    </ligand>
</feature>
<feature type="binding site" evidence="12">
    <location>
        <begin position="231"/>
        <end position="236"/>
    </location>
    <ligand>
        <name>ATP</name>
        <dbReference type="ChEBI" id="CHEBI:30616"/>
    </ligand>
</feature>
<evidence type="ECO:0000256" key="2">
    <source>
        <dbReference type="ARBA" id="ARBA00012035"/>
    </source>
</evidence>
<dbReference type="HAMAP" id="MF_01987">
    <property type="entry name" value="Ribokinase"/>
    <property type="match status" value="1"/>
</dbReference>
<dbReference type="GO" id="GO:0004747">
    <property type="term" value="F:ribokinase activity"/>
    <property type="evidence" value="ECO:0007669"/>
    <property type="project" value="UniProtKB-UniRule"/>
</dbReference>
<evidence type="ECO:0000256" key="7">
    <source>
        <dbReference type="ARBA" id="ARBA00022777"/>
    </source>
</evidence>
<accession>A0A8H3I5E5</accession>
<protein>
    <recommendedName>
        <fullName evidence="3 12">Ribokinase</fullName>
        <shortName evidence="12">RK</shortName>
        <ecNumber evidence="2 12">2.7.1.15</ecNumber>
    </recommendedName>
</protein>
<feature type="binding site" evidence="12">
    <location>
        <begin position="16"/>
        <end position="18"/>
    </location>
    <ligand>
        <name>substrate</name>
    </ligand>
</feature>
<evidence type="ECO:0000313" key="16">
    <source>
        <dbReference type="Proteomes" id="UP000664521"/>
    </source>
</evidence>
<feature type="active site" description="Proton acceptor" evidence="12">
    <location>
        <position position="263"/>
    </location>
</feature>
<evidence type="ECO:0000256" key="9">
    <source>
        <dbReference type="ARBA" id="ARBA00022842"/>
    </source>
</evidence>
<feature type="binding site" evidence="12">
    <location>
        <position position="259"/>
    </location>
    <ligand>
        <name>K(+)</name>
        <dbReference type="ChEBI" id="CHEBI:29103"/>
    </ligand>
</feature>
<evidence type="ECO:0000256" key="1">
    <source>
        <dbReference type="ARBA" id="ARBA00005380"/>
    </source>
</evidence>
<keyword evidence="6 12" id="KW-0547">Nucleotide-binding</keyword>
<evidence type="ECO:0000256" key="13">
    <source>
        <dbReference type="SAM" id="MobiDB-lite"/>
    </source>
</evidence>
<evidence type="ECO:0000256" key="12">
    <source>
        <dbReference type="HAMAP-Rule" id="MF_03215"/>
    </source>
</evidence>
<dbReference type="Pfam" id="PF00294">
    <property type="entry name" value="PfkB"/>
    <property type="match status" value="1"/>
</dbReference>
<evidence type="ECO:0000256" key="8">
    <source>
        <dbReference type="ARBA" id="ARBA00022840"/>
    </source>
</evidence>
<dbReference type="SUPFAM" id="SSF53613">
    <property type="entry name" value="Ribokinase-like"/>
    <property type="match status" value="1"/>
</dbReference>
<keyword evidence="11 12" id="KW-0119">Carbohydrate metabolism</keyword>
<keyword evidence="7 12" id="KW-0418">Kinase</keyword>
<feature type="domain" description="Carbohydrate kinase PfkB" evidence="14">
    <location>
        <begin position="8"/>
        <end position="310"/>
    </location>
</feature>
<reference evidence="15" key="1">
    <citation type="submission" date="2021-03" db="EMBL/GenBank/DDBJ databases">
        <authorList>
            <person name="Tagirdzhanova G."/>
        </authorList>
    </citation>
    <scope>NUCLEOTIDE SEQUENCE</scope>
</reference>
<keyword evidence="10 12" id="KW-0630">Potassium</keyword>
<comment type="similarity">
    <text evidence="1">Belongs to the carbohydrate kinase pfkB family.</text>
</comment>
<comment type="caution">
    <text evidence="15">The sequence shown here is derived from an EMBL/GenBank/DDBJ whole genome shotgun (WGS) entry which is preliminary data.</text>
</comment>
<keyword evidence="12" id="KW-0539">Nucleus</keyword>
<keyword evidence="8 12" id="KW-0067">ATP-binding</keyword>
<dbReference type="Proteomes" id="UP000664521">
    <property type="component" value="Unassembled WGS sequence"/>
</dbReference>
<dbReference type="Gene3D" id="3.40.1190.20">
    <property type="match status" value="1"/>
</dbReference>
<feature type="binding site" evidence="12">
    <location>
        <position position="302"/>
    </location>
    <ligand>
        <name>K(+)</name>
        <dbReference type="ChEBI" id="CHEBI:29103"/>
    </ligand>
</feature>
<comment type="catalytic activity">
    <reaction evidence="12">
        <text>D-ribose + ATP = D-ribose 5-phosphate + ADP + H(+)</text>
        <dbReference type="Rhea" id="RHEA:13697"/>
        <dbReference type="ChEBI" id="CHEBI:15378"/>
        <dbReference type="ChEBI" id="CHEBI:30616"/>
        <dbReference type="ChEBI" id="CHEBI:47013"/>
        <dbReference type="ChEBI" id="CHEBI:78346"/>
        <dbReference type="ChEBI" id="CHEBI:456216"/>
        <dbReference type="EC" id="2.7.1.15"/>
    </reaction>
</comment>
<dbReference type="InterPro" id="IPR002173">
    <property type="entry name" value="Carboh/pur_kinase_PfkB_CS"/>
</dbReference>
<dbReference type="UniPathway" id="UPA00916">
    <property type="reaction ID" value="UER00889"/>
</dbReference>
<comment type="subcellular location">
    <subcellularLocation>
        <location evidence="12">Cytoplasm</location>
    </subcellularLocation>
    <subcellularLocation>
        <location evidence="12">Nucleus</location>
    </subcellularLocation>
</comment>
<evidence type="ECO:0000256" key="4">
    <source>
        <dbReference type="ARBA" id="ARBA00022679"/>
    </source>
</evidence>
<comment type="function">
    <text evidence="12">Catalyzes the phosphorylation of ribose at O-5 in a reaction requiring ATP and magnesium. The resulting D-ribose-5-phosphate can then be used either for sythesis of nucleotides, histidine, and tryptophan, or as a component of the pentose phosphate pathway.</text>
</comment>
<feature type="binding site" evidence="12">
    <location>
        <position position="154"/>
    </location>
    <ligand>
        <name>substrate</name>
    </ligand>
</feature>
<comment type="similarity">
    <text evidence="12">Belongs to the carbohydrate kinase PfkB family. Ribokinase subfamily.</text>
</comment>
<keyword evidence="4 12" id="KW-0808">Transferase</keyword>
<dbReference type="GO" id="GO:0005737">
    <property type="term" value="C:cytoplasm"/>
    <property type="evidence" value="ECO:0007669"/>
    <property type="project" value="UniProtKB-SubCell"/>
</dbReference>
<dbReference type="EC" id="2.7.1.15" evidence="2 12"/>
<dbReference type="GO" id="GO:0005524">
    <property type="term" value="F:ATP binding"/>
    <property type="evidence" value="ECO:0007669"/>
    <property type="project" value="UniProtKB-UniRule"/>
</dbReference>
<sequence>MPETEPPQITVIGSLNKDLVTRTSRIPGAGETLTSESFTTGSGGKGANQAVACARLGKHDVHSNGTVLVRMIGAVGDDAFGVDLIDALHRDGINTDGVQTLSHMKTGVSVVIVEEDTGENRILFSPGANYFIEPGHLNQVLVPRPPDLIVLQLEIRLNLVLAALKLAKDNGIDVLLNPAPALELPHEVYPAITHLIMNETEAATLSKIPGNDWKHIARKFHDLGVRNVIITLGSEGVFFSTRDQTGHIAAEKVKVVDTTAAGDTFVGAYAVAVVSQTDDENHENIELAVRKANKAAGMTVQKHGAQEGIPYSGDLPP</sequence>
<evidence type="ECO:0000256" key="10">
    <source>
        <dbReference type="ARBA" id="ARBA00022958"/>
    </source>
</evidence>
<comment type="subunit">
    <text evidence="12">Homodimer.</text>
</comment>
<feature type="region of interest" description="Disordered" evidence="13">
    <location>
        <begin position="26"/>
        <end position="45"/>
    </location>
</feature>
<keyword evidence="12" id="KW-0963">Cytoplasm</keyword>
<evidence type="ECO:0000256" key="11">
    <source>
        <dbReference type="ARBA" id="ARBA00023277"/>
    </source>
</evidence>